<dbReference type="InterPro" id="IPR056767">
    <property type="entry name" value="C2H2-Znf_KIN17"/>
</dbReference>
<dbReference type="GO" id="GO:0003690">
    <property type="term" value="F:double-stranded DNA binding"/>
    <property type="evidence" value="ECO:0007669"/>
    <property type="project" value="TreeGrafter"/>
</dbReference>
<evidence type="ECO:0000256" key="2">
    <source>
        <dbReference type="ARBA" id="ARBA00022723"/>
    </source>
</evidence>
<keyword evidence="3" id="KW-0863">Zinc-finger</keyword>
<dbReference type="GO" id="GO:0005634">
    <property type="term" value="C:nucleus"/>
    <property type="evidence" value="ECO:0007669"/>
    <property type="project" value="TreeGrafter"/>
</dbReference>
<dbReference type="CDD" id="cd13155">
    <property type="entry name" value="KOW_KIN17"/>
    <property type="match status" value="1"/>
</dbReference>
<dbReference type="Pfam" id="PF10357">
    <property type="entry name" value="WH_KIN17"/>
    <property type="match status" value="1"/>
</dbReference>
<evidence type="ECO:0000259" key="5">
    <source>
        <dbReference type="SMART" id="SM01253"/>
    </source>
</evidence>
<dbReference type="PANTHER" id="PTHR12805:SF0">
    <property type="entry name" value="DNA_RNA-BINDING PROTEIN KIN17"/>
    <property type="match status" value="1"/>
</dbReference>
<dbReference type="GO" id="GO:0008270">
    <property type="term" value="F:zinc ion binding"/>
    <property type="evidence" value="ECO:0007669"/>
    <property type="project" value="UniProtKB-KW"/>
</dbReference>
<gene>
    <name evidence="6" type="ORF">SBAD_LOCUS3727</name>
</gene>
<dbReference type="OrthoDB" id="10266249at2759"/>
<dbReference type="Pfam" id="PF18131">
    <property type="entry name" value="KN17_SH3"/>
    <property type="match status" value="1"/>
</dbReference>
<dbReference type="GO" id="GO:0006974">
    <property type="term" value="P:DNA damage response"/>
    <property type="evidence" value="ECO:0007669"/>
    <property type="project" value="TreeGrafter"/>
</dbReference>
<comment type="similarity">
    <text evidence="1">Belongs to the KIN17 family.</text>
</comment>
<keyword evidence="4" id="KW-0862">Zinc</keyword>
<dbReference type="Gene3D" id="2.30.30.140">
    <property type="match status" value="1"/>
</dbReference>
<dbReference type="EMBL" id="UZAM01007915">
    <property type="protein sequence ID" value="VDP02170.1"/>
    <property type="molecule type" value="Genomic_DNA"/>
</dbReference>
<dbReference type="Proteomes" id="UP000270296">
    <property type="component" value="Unassembled WGS sequence"/>
</dbReference>
<dbReference type="Gene3D" id="2.30.30.30">
    <property type="match status" value="1"/>
</dbReference>
<evidence type="ECO:0000313" key="8">
    <source>
        <dbReference type="WBParaSite" id="SBAD_0000389701-mRNA-1"/>
    </source>
</evidence>
<dbReference type="InterPro" id="IPR036236">
    <property type="entry name" value="Znf_C2H2_sf"/>
</dbReference>
<dbReference type="InterPro" id="IPR014722">
    <property type="entry name" value="Rib_uL2_dom2"/>
</dbReference>
<dbReference type="GO" id="GO:0006260">
    <property type="term" value="P:DNA replication"/>
    <property type="evidence" value="ECO:0007669"/>
    <property type="project" value="TreeGrafter"/>
</dbReference>
<dbReference type="AlphaFoldDB" id="A0A183IJD1"/>
<keyword evidence="7" id="KW-1185">Reference proteome</keyword>
<dbReference type="FunFam" id="1.10.10.2030:FF:000001">
    <property type="entry name" value="DNA/RNA-binding protein KIN17, putative"/>
    <property type="match status" value="1"/>
</dbReference>
<evidence type="ECO:0000256" key="1">
    <source>
        <dbReference type="ARBA" id="ARBA00008517"/>
    </source>
</evidence>
<dbReference type="FunFam" id="2.30.30.30:FF:000021">
    <property type="entry name" value="DNA/RNA-binding protein KIN17, putative"/>
    <property type="match status" value="1"/>
</dbReference>
<dbReference type="InterPro" id="IPR037321">
    <property type="entry name" value="KIN17-like"/>
</dbReference>
<organism evidence="8">
    <name type="scientific">Soboliphyme baturini</name>
    <dbReference type="NCBI Taxonomy" id="241478"/>
    <lineage>
        <taxon>Eukaryota</taxon>
        <taxon>Metazoa</taxon>
        <taxon>Ecdysozoa</taxon>
        <taxon>Nematoda</taxon>
        <taxon>Enoplea</taxon>
        <taxon>Dorylaimia</taxon>
        <taxon>Dioctophymatida</taxon>
        <taxon>Dioctophymatoidea</taxon>
        <taxon>Soboliphymatidae</taxon>
        <taxon>Soboliphyme</taxon>
    </lineage>
</organism>
<evidence type="ECO:0000256" key="3">
    <source>
        <dbReference type="ARBA" id="ARBA00022771"/>
    </source>
</evidence>
<dbReference type="WBParaSite" id="SBAD_0000389701-mRNA-1">
    <property type="protein sequence ID" value="SBAD_0000389701-mRNA-1"/>
    <property type="gene ID" value="SBAD_0000389701"/>
</dbReference>
<name>A0A183IJD1_9BILA</name>
<keyword evidence="2" id="KW-0479">Metal-binding</keyword>
<dbReference type="InterPro" id="IPR041330">
    <property type="entry name" value="KN17_SH3"/>
</dbReference>
<dbReference type="SMART" id="SM01253">
    <property type="entry name" value="Kin17_mid"/>
    <property type="match status" value="1"/>
</dbReference>
<accession>A0A183IJD1</accession>
<protein>
    <submittedName>
        <fullName evidence="8">Kin17_mid domain-containing protein</fullName>
    </submittedName>
</protein>
<evidence type="ECO:0000313" key="7">
    <source>
        <dbReference type="Proteomes" id="UP000270296"/>
    </source>
</evidence>
<sequence length="405" mass="46507">MPKHEPCTPKAIANRLKAKGLQKLRWYCQMCEKQCRDQNGFKCHLTSESHQRQLLLFSENSGRFMNEFSTEFQKGFLDILRRQFGTKRVKANMVYQEYIKDRHHVHMNSTSWYTLTGFVNFLGRTGICKVDKTEKGWFIQYIDREADERREKLAKKAKMDKDDDELMQELAMKQAEVAKQKLGTEKLKQQVNAFTELHKAEDQKVEFKLPKFADVKPKVSLLLSGLPDKGLKDDEVEIVSKNSTTDLSSVETKTKTRPKSAGKVYSSALEEIIEMEERRKDRLNRKDYWLHTGIVVKVIDGDLNFRGRKGVVDSLDDEYTAKVKLLDDTGDIITVHQSHLETVIPALGKTILVVNGAYRGLKATLLALDEDNFCVSVQIAEGPTKDRVVKGVQYEDICKLYQSCI</sequence>
<dbReference type="InterPro" id="IPR019447">
    <property type="entry name" value="DNA/RNA-bd_Kin17_WH-like_dom"/>
</dbReference>
<feature type="domain" description="DNA/RNA-binding protein Kin17 WH-like" evidence="5">
    <location>
        <begin position="52"/>
        <end position="176"/>
    </location>
</feature>
<evidence type="ECO:0000256" key="4">
    <source>
        <dbReference type="ARBA" id="ARBA00022833"/>
    </source>
</evidence>
<dbReference type="Gene3D" id="1.10.10.2030">
    <property type="entry name" value="DNA/RNA-binding protein Kin17, conserved domain"/>
    <property type="match status" value="1"/>
</dbReference>
<reference evidence="8" key="1">
    <citation type="submission" date="2016-06" db="UniProtKB">
        <authorList>
            <consortium name="WormBaseParasite"/>
        </authorList>
    </citation>
    <scope>IDENTIFICATION</scope>
</reference>
<dbReference type="InterPro" id="IPR038254">
    <property type="entry name" value="KIN17_WH-like_sf"/>
</dbReference>
<dbReference type="InterPro" id="IPR041995">
    <property type="entry name" value="KOW_KIN17"/>
</dbReference>
<dbReference type="PANTHER" id="PTHR12805">
    <property type="entry name" value="KIN17 KIN, ANTIGENIC DETERMINANT OF RECA PROTEIN HOMOLOG"/>
    <property type="match status" value="1"/>
</dbReference>
<dbReference type="Pfam" id="PF25092">
    <property type="entry name" value="SH3_KIN17_C"/>
    <property type="match status" value="1"/>
</dbReference>
<evidence type="ECO:0000313" key="6">
    <source>
        <dbReference type="EMBL" id="VDP02170.1"/>
    </source>
</evidence>
<reference evidence="6 7" key="2">
    <citation type="submission" date="2018-11" db="EMBL/GenBank/DDBJ databases">
        <authorList>
            <consortium name="Pathogen Informatics"/>
        </authorList>
    </citation>
    <scope>NUCLEOTIDE SEQUENCE [LARGE SCALE GENOMIC DNA]</scope>
</reference>
<dbReference type="SUPFAM" id="SSF57667">
    <property type="entry name" value="beta-beta-alpha zinc fingers"/>
    <property type="match status" value="1"/>
</dbReference>
<dbReference type="Pfam" id="PF25095">
    <property type="entry name" value="C2H2-zf_KIN17"/>
    <property type="match status" value="1"/>
</dbReference>
<proteinExistence type="inferred from homology"/>